<evidence type="ECO:0000256" key="1">
    <source>
        <dbReference type="ARBA" id="ARBA00005883"/>
    </source>
</evidence>
<comment type="caution">
    <text evidence="4">The sequence shown here is derived from an EMBL/GenBank/DDBJ whole genome shotgun (WGS) entry which is preliminary data.</text>
</comment>
<sequence>MNDKPTKETIQCFEKRLHDESQKILDQLPTKIIELDTFEKQLLETNSKIQKKCEEGQKKVLTKEKEWQSKIDKLFEEISVDIRSMHEQIKPKVFSFMNDLDKMVLFINGHVPAIEDGNNFGVAVQESIEKLMTEASSGAYNFLREIPKYYNQRSKMERKLQNHEQLEVGFYHVLIELDRKHALSLTHKLRSLKNLYLIIFDVITKNYQKIVQPKGHTSAKISLY</sequence>
<name>X6MLT7_RETFI</name>
<dbReference type="GO" id="GO:0005654">
    <property type="term" value="C:nucleoplasm"/>
    <property type="evidence" value="ECO:0007669"/>
    <property type="project" value="TreeGrafter"/>
</dbReference>
<evidence type="ECO:0000313" key="4">
    <source>
        <dbReference type="EMBL" id="ETO14045.1"/>
    </source>
</evidence>
<dbReference type="PANTHER" id="PTHR10660">
    <property type="entry name" value="PROTEASOME REGULATOR PA28"/>
    <property type="match status" value="1"/>
</dbReference>
<dbReference type="Pfam" id="PF02252">
    <property type="entry name" value="PA28_C"/>
    <property type="match status" value="1"/>
</dbReference>
<dbReference type="AlphaFoldDB" id="X6MLT7"/>
<accession>X6MLT7</accession>
<dbReference type="EMBL" id="ASPP01020248">
    <property type="protein sequence ID" value="ETO14045.1"/>
    <property type="molecule type" value="Genomic_DNA"/>
</dbReference>
<dbReference type="Gene3D" id="1.20.120.180">
    <property type="entry name" value="Proteasome activator pa28, C-terminal domain"/>
    <property type="match status" value="1"/>
</dbReference>
<feature type="domain" description="Proteasome activator PA28 C-terminal" evidence="3">
    <location>
        <begin position="81"/>
        <end position="218"/>
    </location>
</feature>
<dbReference type="FunFam" id="1.20.120.180:FF:000002">
    <property type="entry name" value="Proteasome activator complex subunit 1"/>
    <property type="match status" value="1"/>
</dbReference>
<dbReference type="Proteomes" id="UP000023152">
    <property type="component" value="Unassembled WGS sequence"/>
</dbReference>
<comment type="similarity">
    <text evidence="1">Belongs to the PA28 family.</text>
</comment>
<dbReference type="InterPro" id="IPR009077">
    <property type="entry name" value="Proteasome_activ_PA28"/>
</dbReference>
<keyword evidence="2" id="KW-0647">Proteasome</keyword>
<dbReference type="InterPro" id="IPR003186">
    <property type="entry name" value="PA28_C"/>
</dbReference>
<dbReference type="GO" id="GO:0061136">
    <property type="term" value="P:regulation of proteasomal protein catabolic process"/>
    <property type="evidence" value="ECO:0007669"/>
    <property type="project" value="TreeGrafter"/>
</dbReference>
<organism evidence="4 5">
    <name type="scientific">Reticulomyxa filosa</name>
    <dbReference type="NCBI Taxonomy" id="46433"/>
    <lineage>
        <taxon>Eukaryota</taxon>
        <taxon>Sar</taxon>
        <taxon>Rhizaria</taxon>
        <taxon>Retaria</taxon>
        <taxon>Foraminifera</taxon>
        <taxon>Monothalamids</taxon>
        <taxon>Reticulomyxidae</taxon>
        <taxon>Reticulomyxa</taxon>
    </lineage>
</organism>
<dbReference type="GO" id="GO:0005737">
    <property type="term" value="C:cytoplasm"/>
    <property type="evidence" value="ECO:0007669"/>
    <property type="project" value="TreeGrafter"/>
</dbReference>
<dbReference type="InterPro" id="IPR036997">
    <property type="entry name" value="PA28_C_sf"/>
</dbReference>
<dbReference type="GO" id="GO:0061133">
    <property type="term" value="F:endopeptidase activator activity"/>
    <property type="evidence" value="ECO:0007669"/>
    <property type="project" value="TreeGrafter"/>
</dbReference>
<dbReference type="GO" id="GO:0008537">
    <property type="term" value="C:proteasome activator complex"/>
    <property type="evidence" value="ECO:0007669"/>
    <property type="project" value="InterPro"/>
</dbReference>
<reference evidence="4 5" key="1">
    <citation type="journal article" date="2013" name="Curr. Biol.">
        <title>The Genome of the Foraminiferan Reticulomyxa filosa.</title>
        <authorList>
            <person name="Glockner G."/>
            <person name="Hulsmann N."/>
            <person name="Schleicher M."/>
            <person name="Noegel A.A."/>
            <person name="Eichinger L."/>
            <person name="Gallinger C."/>
            <person name="Pawlowski J."/>
            <person name="Sierra R."/>
            <person name="Euteneuer U."/>
            <person name="Pillet L."/>
            <person name="Moustafa A."/>
            <person name="Platzer M."/>
            <person name="Groth M."/>
            <person name="Szafranski K."/>
            <person name="Schliwa M."/>
        </authorList>
    </citation>
    <scope>NUCLEOTIDE SEQUENCE [LARGE SCALE GENOMIC DNA]</scope>
</reference>
<gene>
    <name evidence="4" type="ORF">RFI_23322</name>
</gene>
<protein>
    <recommendedName>
        <fullName evidence="3">Proteasome activator PA28 C-terminal domain-containing protein</fullName>
    </recommendedName>
</protein>
<dbReference type="InterPro" id="IPR036252">
    <property type="entry name" value="Proteasome_activ_sf"/>
</dbReference>
<proteinExistence type="inferred from homology"/>
<dbReference type="OrthoDB" id="6591885at2759"/>
<keyword evidence="5" id="KW-1185">Reference proteome</keyword>
<dbReference type="GO" id="GO:2000045">
    <property type="term" value="P:regulation of G1/S transition of mitotic cell cycle"/>
    <property type="evidence" value="ECO:0007669"/>
    <property type="project" value="TreeGrafter"/>
</dbReference>
<evidence type="ECO:0000256" key="2">
    <source>
        <dbReference type="ARBA" id="ARBA00022942"/>
    </source>
</evidence>
<evidence type="ECO:0000313" key="5">
    <source>
        <dbReference type="Proteomes" id="UP000023152"/>
    </source>
</evidence>
<dbReference type="PANTHER" id="PTHR10660:SF2">
    <property type="entry name" value="LD45860P"/>
    <property type="match status" value="1"/>
</dbReference>
<evidence type="ECO:0000259" key="3">
    <source>
        <dbReference type="Pfam" id="PF02252"/>
    </source>
</evidence>
<dbReference type="SUPFAM" id="SSF47216">
    <property type="entry name" value="Proteasome activator"/>
    <property type="match status" value="1"/>
</dbReference>